<evidence type="ECO:0000313" key="1">
    <source>
        <dbReference type="EMBL" id="THU75759.1"/>
    </source>
</evidence>
<evidence type="ECO:0000313" key="2">
    <source>
        <dbReference type="Proteomes" id="UP000297245"/>
    </source>
</evidence>
<dbReference type="EMBL" id="ML181569">
    <property type="protein sequence ID" value="THU75759.1"/>
    <property type="molecule type" value="Genomic_DNA"/>
</dbReference>
<dbReference type="Proteomes" id="UP000297245">
    <property type="component" value="Unassembled WGS sequence"/>
</dbReference>
<gene>
    <name evidence="1" type="ORF">K435DRAFT_880216</name>
</gene>
<dbReference type="AlphaFoldDB" id="A0A4S8KJX9"/>
<keyword evidence="2" id="KW-1185">Reference proteome</keyword>
<reference evidence="1 2" key="1">
    <citation type="journal article" date="2019" name="Nat. Ecol. Evol.">
        <title>Megaphylogeny resolves global patterns of mushroom evolution.</title>
        <authorList>
            <person name="Varga T."/>
            <person name="Krizsan K."/>
            <person name="Foldi C."/>
            <person name="Dima B."/>
            <person name="Sanchez-Garcia M."/>
            <person name="Sanchez-Ramirez S."/>
            <person name="Szollosi G.J."/>
            <person name="Szarkandi J.G."/>
            <person name="Papp V."/>
            <person name="Albert L."/>
            <person name="Andreopoulos W."/>
            <person name="Angelini C."/>
            <person name="Antonin V."/>
            <person name="Barry K.W."/>
            <person name="Bougher N.L."/>
            <person name="Buchanan P."/>
            <person name="Buyck B."/>
            <person name="Bense V."/>
            <person name="Catcheside P."/>
            <person name="Chovatia M."/>
            <person name="Cooper J."/>
            <person name="Damon W."/>
            <person name="Desjardin D."/>
            <person name="Finy P."/>
            <person name="Geml J."/>
            <person name="Haridas S."/>
            <person name="Hughes K."/>
            <person name="Justo A."/>
            <person name="Karasinski D."/>
            <person name="Kautmanova I."/>
            <person name="Kiss B."/>
            <person name="Kocsube S."/>
            <person name="Kotiranta H."/>
            <person name="LaButti K.M."/>
            <person name="Lechner B.E."/>
            <person name="Liimatainen K."/>
            <person name="Lipzen A."/>
            <person name="Lukacs Z."/>
            <person name="Mihaltcheva S."/>
            <person name="Morgado L.N."/>
            <person name="Niskanen T."/>
            <person name="Noordeloos M.E."/>
            <person name="Ohm R.A."/>
            <person name="Ortiz-Santana B."/>
            <person name="Ovrebo C."/>
            <person name="Racz N."/>
            <person name="Riley R."/>
            <person name="Savchenko A."/>
            <person name="Shiryaev A."/>
            <person name="Soop K."/>
            <person name="Spirin V."/>
            <person name="Szebenyi C."/>
            <person name="Tomsovsky M."/>
            <person name="Tulloss R.E."/>
            <person name="Uehling J."/>
            <person name="Grigoriev I.V."/>
            <person name="Vagvolgyi C."/>
            <person name="Papp T."/>
            <person name="Martin F.M."/>
            <person name="Miettinen O."/>
            <person name="Hibbett D.S."/>
            <person name="Nagy L.G."/>
        </authorList>
    </citation>
    <scope>NUCLEOTIDE SEQUENCE [LARGE SCALE GENOMIC DNA]</scope>
    <source>
        <strain evidence="1 2">CBS 962.96</strain>
    </source>
</reference>
<protein>
    <submittedName>
        <fullName evidence="1">Uncharacterized protein</fullName>
    </submittedName>
</protein>
<name>A0A4S8KJX9_DENBC</name>
<accession>A0A4S8KJX9</accession>
<organism evidence="1 2">
    <name type="scientific">Dendrothele bispora (strain CBS 962.96)</name>
    <dbReference type="NCBI Taxonomy" id="1314807"/>
    <lineage>
        <taxon>Eukaryota</taxon>
        <taxon>Fungi</taxon>
        <taxon>Dikarya</taxon>
        <taxon>Basidiomycota</taxon>
        <taxon>Agaricomycotina</taxon>
        <taxon>Agaricomycetes</taxon>
        <taxon>Agaricomycetidae</taxon>
        <taxon>Agaricales</taxon>
        <taxon>Agaricales incertae sedis</taxon>
        <taxon>Dendrothele</taxon>
    </lineage>
</organism>
<sequence length="62" mass="6613">MYIFHKITPHMGKSKTTTVMMLGSPGSRYCELLTPVPLTGGVPDSGETCITFDNTSPAIALP</sequence>
<proteinExistence type="predicted"/>